<dbReference type="PROSITE" id="PS00178">
    <property type="entry name" value="AA_TRNA_LIGASE_I"/>
    <property type="match status" value="1"/>
</dbReference>
<feature type="region of interest" description="Disordered" evidence="10">
    <location>
        <begin position="367"/>
        <end position="416"/>
    </location>
</feature>
<evidence type="ECO:0000256" key="8">
    <source>
        <dbReference type="ARBA" id="ARBA00030268"/>
    </source>
</evidence>
<dbReference type="AlphaFoldDB" id="A0AAJ7XH32"/>
<evidence type="ECO:0000313" key="12">
    <source>
        <dbReference type="RefSeq" id="XP_032834201.1"/>
    </source>
</evidence>
<dbReference type="GO" id="GO:0005524">
    <property type="term" value="F:ATP binding"/>
    <property type="evidence" value="ECO:0007669"/>
    <property type="project" value="UniProtKB-KW"/>
</dbReference>
<protein>
    <recommendedName>
        <fullName evidence="2">tryptophan--tRNA ligase</fullName>
        <ecNumber evidence="2">6.1.1.2</ecNumber>
    </recommendedName>
    <alternativeName>
        <fullName evidence="8">Tryptophanyl-tRNA synthetase</fullName>
    </alternativeName>
</protein>
<evidence type="ECO:0000256" key="2">
    <source>
        <dbReference type="ARBA" id="ARBA00013161"/>
    </source>
</evidence>
<evidence type="ECO:0000256" key="6">
    <source>
        <dbReference type="ARBA" id="ARBA00022917"/>
    </source>
</evidence>
<evidence type="ECO:0000256" key="9">
    <source>
        <dbReference type="RuleBase" id="RU363036"/>
    </source>
</evidence>
<name>A0AAJ7XH32_PETMA</name>
<reference evidence="12" key="1">
    <citation type="submission" date="2025-08" db="UniProtKB">
        <authorList>
            <consortium name="RefSeq"/>
        </authorList>
    </citation>
    <scope>IDENTIFICATION</scope>
    <source>
        <tissue evidence="12">Sperm</tissue>
    </source>
</reference>
<evidence type="ECO:0000256" key="5">
    <source>
        <dbReference type="ARBA" id="ARBA00022840"/>
    </source>
</evidence>
<dbReference type="Pfam" id="PF00579">
    <property type="entry name" value="tRNA-synt_1b"/>
    <property type="match status" value="1"/>
</dbReference>
<evidence type="ECO:0000313" key="11">
    <source>
        <dbReference type="Proteomes" id="UP001318040"/>
    </source>
</evidence>
<dbReference type="GO" id="GO:0004830">
    <property type="term" value="F:tryptophan-tRNA ligase activity"/>
    <property type="evidence" value="ECO:0007669"/>
    <property type="project" value="UniProtKB-EC"/>
</dbReference>
<dbReference type="InterPro" id="IPR014729">
    <property type="entry name" value="Rossmann-like_a/b/a_fold"/>
</dbReference>
<accession>A0AAJ7XH32</accession>
<dbReference type="InterPro" id="IPR001412">
    <property type="entry name" value="aa-tRNA-synth_I_CS"/>
</dbReference>
<dbReference type="InterPro" id="IPR050203">
    <property type="entry name" value="Trp-tRNA_synthetase"/>
</dbReference>
<dbReference type="PANTHER" id="PTHR43766:SF1">
    <property type="entry name" value="TRYPTOPHAN--TRNA LIGASE, MITOCHONDRIAL"/>
    <property type="match status" value="1"/>
</dbReference>
<dbReference type="CDD" id="cd00806">
    <property type="entry name" value="TrpRS_core"/>
    <property type="match status" value="1"/>
</dbReference>
<dbReference type="InterPro" id="IPR002306">
    <property type="entry name" value="Trp-tRNA-ligase"/>
</dbReference>
<comment type="similarity">
    <text evidence="1 9">Belongs to the class-I aminoacyl-tRNA synthetase family.</text>
</comment>
<dbReference type="Proteomes" id="UP001318040">
    <property type="component" value="Chromosome 66"/>
</dbReference>
<dbReference type="CTD" id="10352"/>
<dbReference type="PRINTS" id="PR01039">
    <property type="entry name" value="TRNASYNTHTRP"/>
</dbReference>
<evidence type="ECO:0000256" key="7">
    <source>
        <dbReference type="ARBA" id="ARBA00023146"/>
    </source>
</evidence>
<feature type="compositionally biased region" description="Acidic residues" evidence="10">
    <location>
        <begin position="394"/>
        <end position="407"/>
    </location>
</feature>
<dbReference type="Gene3D" id="1.10.240.10">
    <property type="entry name" value="Tyrosyl-Transfer RNA Synthetase"/>
    <property type="match status" value="1"/>
</dbReference>
<evidence type="ECO:0000256" key="1">
    <source>
        <dbReference type="ARBA" id="ARBA00005594"/>
    </source>
</evidence>
<organism evidence="11 12">
    <name type="scientific">Petromyzon marinus</name>
    <name type="common">Sea lamprey</name>
    <dbReference type="NCBI Taxonomy" id="7757"/>
    <lineage>
        <taxon>Eukaryota</taxon>
        <taxon>Metazoa</taxon>
        <taxon>Chordata</taxon>
        <taxon>Craniata</taxon>
        <taxon>Vertebrata</taxon>
        <taxon>Cyclostomata</taxon>
        <taxon>Hyperoartia</taxon>
        <taxon>Petromyzontiformes</taxon>
        <taxon>Petromyzontidae</taxon>
        <taxon>Petromyzon</taxon>
    </lineage>
</organism>
<dbReference type="InterPro" id="IPR002305">
    <property type="entry name" value="aa-tRNA-synth_Ic"/>
</dbReference>
<keyword evidence="7 9" id="KW-0030">Aminoacyl-tRNA synthetase</keyword>
<keyword evidence="4 9" id="KW-0547">Nucleotide-binding</keyword>
<feature type="region of interest" description="Disordered" evidence="10">
    <location>
        <begin position="231"/>
        <end position="267"/>
    </location>
</feature>
<dbReference type="PANTHER" id="PTHR43766">
    <property type="entry name" value="TRYPTOPHAN--TRNA LIGASE, MITOCHONDRIAL"/>
    <property type="match status" value="1"/>
</dbReference>
<dbReference type="SUPFAM" id="SSF52374">
    <property type="entry name" value="Nucleotidylyl transferase"/>
    <property type="match status" value="1"/>
</dbReference>
<dbReference type="NCBIfam" id="TIGR00233">
    <property type="entry name" value="trpS"/>
    <property type="match status" value="1"/>
</dbReference>
<keyword evidence="11" id="KW-1185">Reference proteome</keyword>
<keyword evidence="6 9" id="KW-0648">Protein biosynthesis</keyword>
<dbReference type="RefSeq" id="XP_032834201.1">
    <property type="nucleotide sequence ID" value="XM_032978310.1"/>
</dbReference>
<dbReference type="KEGG" id="pmrn:116956598"/>
<sequence length="454" mass="48571">MTTRLVGRGFFRFSWRRRGTEGTRRGQASIGSAGERRVILSGVQPSGVPHLGNVFGAMGTWRQLLRHGDTQGETQGSLSMFCVADLHALTVTPDPGLLRRRCRITAAALVACGVDPARSALFLQSQVPEHTELSWILGCLTTTARLSHLHQWKEKSRGLADLGSLGLLTYPVLQAADILLYRATHVPVGEDQAQHLELTLDLARAFNHRYGNYFPLPQAVLSDFPRIRSLQDPSSKMSKSQLPTSSSSSSSSSSSPAGRPGRRSSLGSVLISDSDAAVRLKLRRAVTDSLPGVSYEPAARPGVSNLLALHAAALGLRHPGLVPCGGGGGGSTPRGYKEELAEDLLRLVVRPLRSRFLRLMAGESVPSLDGGGGSGGGDLTWTSPGDYGGKEFGSCEEEEEGDEEGMGEEERGDVGGDLSRWGFLGRVLEEGRERASRVAAHNLREVKLLVGLAP</sequence>
<dbReference type="EC" id="6.1.1.2" evidence="2"/>
<feature type="compositionally biased region" description="Low complexity" evidence="10">
    <location>
        <begin position="234"/>
        <end position="267"/>
    </location>
</feature>
<feature type="compositionally biased region" description="Gly residues" evidence="10">
    <location>
        <begin position="369"/>
        <end position="378"/>
    </location>
</feature>
<keyword evidence="3 9" id="KW-0436">Ligase</keyword>
<gene>
    <name evidence="12" type="primary">WARS2</name>
</gene>
<evidence type="ECO:0000256" key="3">
    <source>
        <dbReference type="ARBA" id="ARBA00022598"/>
    </source>
</evidence>
<dbReference type="Gene3D" id="3.40.50.620">
    <property type="entry name" value="HUPs"/>
    <property type="match status" value="1"/>
</dbReference>
<evidence type="ECO:0000256" key="10">
    <source>
        <dbReference type="SAM" id="MobiDB-lite"/>
    </source>
</evidence>
<dbReference type="GO" id="GO:0070183">
    <property type="term" value="P:mitochondrial tryptophanyl-tRNA aminoacylation"/>
    <property type="evidence" value="ECO:0007669"/>
    <property type="project" value="TreeGrafter"/>
</dbReference>
<dbReference type="GO" id="GO:0005759">
    <property type="term" value="C:mitochondrial matrix"/>
    <property type="evidence" value="ECO:0007669"/>
    <property type="project" value="TreeGrafter"/>
</dbReference>
<proteinExistence type="inferred from homology"/>
<evidence type="ECO:0000256" key="4">
    <source>
        <dbReference type="ARBA" id="ARBA00022741"/>
    </source>
</evidence>
<keyword evidence="5 9" id="KW-0067">ATP-binding</keyword>